<dbReference type="AlphaFoldDB" id="A0AAD4Z9H8"/>
<proteinExistence type="predicted"/>
<sequence length="68" mass="7684">MGNLMNKLNKAYAGEVKQTMKAKDYNWSEIDVAGVWEVLNRCGQGMADHSLVHAARKKTKDMDLLMDL</sequence>
<gene>
    <name evidence="1" type="ORF">L3X38_017141</name>
</gene>
<protein>
    <submittedName>
        <fullName evidence="1">Uncharacterized protein</fullName>
    </submittedName>
</protein>
<name>A0AAD4Z9H8_PRUDU</name>
<keyword evidence="2" id="KW-1185">Reference proteome</keyword>
<evidence type="ECO:0000313" key="1">
    <source>
        <dbReference type="EMBL" id="KAI5337870.1"/>
    </source>
</evidence>
<comment type="caution">
    <text evidence="1">The sequence shown here is derived from an EMBL/GenBank/DDBJ whole genome shotgun (WGS) entry which is preliminary data.</text>
</comment>
<evidence type="ECO:0000313" key="2">
    <source>
        <dbReference type="Proteomes" id="UP001054821"/>
    </source>
</evidence>
<reference evidence="1 2" key="1">
    <citation type="journal article" date="2022" name="G3 (Bethesda)">
        <title>Whole-genome sequence and methylome profiling of the almond [Prunus dulcis (Mill.) D.A. Webb] cultivar 'Nonpareil'.</title>
        <authorList>
            <person name="D'Amico-Willman K.M."/>
            <person name="Ouma W.Z."/>
            <person name="Meulia T."/>
            <person name="Sideli G.M."/>
            <person name="Gradziel T.M."/>
            <person name="Fresnedo-Ramirez J."/>
        </authorList>
    </citation>
    <scope>NUCLEOTIDE SEQUENCE [LARGE SCALE GENOMIC DNA]</scope>
    <source>
        <strain evidence="1">Clone GOH B32 T37-40</strain>
    </source>
</reference>
<dbReference type="Proteomes" id="UP001054821">
    <property type="component" value="Chromosome 3"/>
</dbReference>
<dbReference type="EMBL" id="JAJFAZ020000003">
    <property type="protein sequence ID" value="KAI5337870.1"/>
    <property type="molecule type" value="Genomic_DNA"/>
</dbReference>
<accession>A0AAD4Z9H8</accession>
<organism evidence="1 2">
    <name type="scientific">Prunus dulcis</name>
    <name type="common">Almond</name>
    <name type="synonym">Amygdalus dulcis</name>
    <dbReference type="NCBI Taxonomy" id="3755"/>
    <lineage>
        <taxon>Eukaryota</taxon>
        <taxon>Viridiplantae</taxon>
        <taxon>Streptophyta</taxon>
        <taxon>Embryophyta</taxon>
        <taxon>Tracheophyta</taxon>
        <taxon>Spermatophyta</taxon>
        <taxon>Magnoliopsida</taxon>
        <taxon>eudicotyledons</taxon>
        <taxon>Gunneridae</taxon>
        <taxon>Pentapetalae</taxon>
        <taxon>rosids</taxon>
        <taxon>fabids</taxon>
        <taxon>Rosales</taxon>
        <taxon>Rosaceae</taxon>
        <taxon>Amygdaloideae</taxon>
        <taxon>Amygdaleae</taxon>
        <taxon>Prunus</taxon>
    </lineage>
</organism>